<dbReference type="InterPro" id="IPR037066">
    <property type="entry name" value="Plug_dom_sf"/>
</dbReference>
<reference evidence="2" key="1">
    <citation type="journal article" date="2013" name="Environ. Microbiol.">
        <title>Microbiota from the distal guts of lean and obese adolescents exhibit partial functional redundancy besides clear differences in community structure.</title>
        <authorList>
            <person name="Ferrer M."/>
            <person name="Ruiz A."/>
            <person name="Lanza F."/>
            <person name="Haange S.B."/>
            <person name="Oberbach A."/>
            <person name="Till H."/>
            <person name="Bargiela R."/>
            <person name="Campoy C."/>
            <person name="Segura M.T."/>
            <person name="Richter M."/>
            <person name="von Bergen M."/>
            <person name="Seifert J."/>
            <person name="Suarez A."/>
        </authorList>
    </citation>
    <scope>NUCLEOTIDE SEQUENCE</scope>
</reference>
<evidence type="ECO:0000259" key="1">
    <source>
        <dbReference type="Pfam" id="PF07715"/>
    </source>
</evidence>
<keyword evidence="2" id="KW-0675">Receptor</keyword>
<dbReference type="NCBIfam" id="TIGR04056">
    <property type="entry name" value="OMP_RagA_SusC"/>
    <property type="match status" value="1"/>
</dbReference>
<organism evidence="2">
    <name type="scientific">human gut metagenome</name>
    <dbReference type="NCBI Taxonomy" id="408170"/>
    <lineage>
        <taxon>unclassified sequences</taxon>
        <taxon>metagenomes</taxon>
        <taxon>organismal metagenomes</taxon>
    </lineage>
</organism>
<comment type="caution">
    <text evidence="2">The sequence shown here is derived from an EMBL/GenBank/DDBJ whole genome shotgun (WGS) entry which is preliminary data.</text>
</comment>
<dbReference type="InterPro" id="IPR023997">
    <property type="entry name" value="TonB-dep_OMP_SusC/RagA_CS"/>
</dbReference>
<dbReference type="InterPro" id="IPR012910">
    <property type="entry name" value="Plug_dom"/>
</dbReference>
<dbReference type="SUPFAM" id="SSF56935">
    <property type="entry name" value="Porins"/>
    <property type="match status" value="1"/>
</dbReference>
<accession>K1RKN5</accession>
<dbReference type="Gene3D" id="2.170.130.10">
    <property type="entry name" value="TonB-dependent receptor, plug domain"/>
    <property type="match status" value="1"/>
</dbReference>
<dbReference type="InterPro" id="IPR039426">
    <property type="entry name" value="TonB-dep_rcpt-like"/>
</dbReference>
<dbReference type="AlphaFoldDB" id="K1RKN5"/>
<feature type="non-terminal residue" evidence="2">
    <location>
        <position position="1"/>
    </location>
</feature>
<evidence type="ECO:0000313" key="2">
    <source>
        <dbReference type="EMBL" id="EKC49172.1"/>
    </source>
</evidence>
<dbReference type="InterPro" id="IPR023996">
    <property type="entry name" value="TonB-dep_OMP_SusC/RagA"/>
</dbReference>
<name>K1RKN5_9ZZZZ</name>
<protein>
    <submittedName>
        <fullName evidence="2">TonB-dependent receptor plug domain protein</fullName>
    </submittedName>
</protein>
<sequence length="366" mass="39651">NVPSKGNLVVSYIGYATQTLPINGKTSFSIVLAEDTETLDEVVVVGYGVQKKVNLTGSVASVKGDALEHRPVVDATQSLQGLVPGLSVSNGGSGRPGATGSLSLRGQGNLSGNSAPYVLVDGVEMSLSDVNPNDIENISVLKDAAACAIYGARAAYGVILVTTKQGEEGKMRASYQGTLGWSAPTVLPDMVNSLDFVKFWNDGVSNTGAANRMYSEQKIADLEQYMRDPSSIDPWGDLAPGESLNAAFENSERGLGNTDYFDLHYKNYSFKHNHNLSFSGGSKKAQYYVSGGYYNEDGILRYADMDYTRYTVNANITSELTKWLKLKFNTKFMHSDNRTPFNNEDPKTGLDGGLSEGFYHSLARFR</sequence>
<proteinExistence type="predicted"/>
<feature type="domain" description="TonB-dependent receptor plug" evidence="1">
    <location>
        <begin position="52"/>
        <end position="158"/>
    </location>
</feature>
<dbReference type="NCBIfam" id="TIGR04057">
    <property type="entry name" value="SusC_RagA_signa"/>
    <property type="match status" value="1"/>
</dbReference>
<dbReference type="EMBL" id="AJWZ01010195">
    <property type="protein sequence ID" value="EKC49172.1"/>
    <property type="molecule type" value="Genomic_DNA"/>
</dbReference>
<dbReference type="PROSITE" id="PS52016">
    <property type="entry name" value="TONB_DEPENDENT_REC_3"/>
    <property type="match status" value="1"/>
</dbReference>
<feature type="non-terminal residue" evidence="2">
    <location>
        <position position="366"/>
    </location>
</feature>
<gene>
    <name evidence="2" type="ORF">OBE_14782</name>
</gene>
<dbReference type="Pfam" id="PF07715">
    <property type="entry name" value="Plug"/>
    <property type="match status" value="1"/>
</dbReference>